<name>A0A8S9J5V1_BRACR</name>
<sequence>MPAAKSTTSMDDTNGLDDEEVRTKHTFVSALAGAYISSKVYGANAEDIDTVPRCFPSKTTLKLDSPVGKYLSVVRAFLTVVEATVADSPDVMKSLSPTHFMLLASTPDNDVPQSMFTPEIDHACMNHYGVMMMMMTMM</sequence>
<organism evidence="1 3">
    <name type="scientific">Brassica cretica</name>
    <name type="common">Mustard</name>
    <dbReference type="NCBI Taxonomy" id="69181"/>
    <lineage>
        <taxon>Eukaryota</taxon>
        <taxon>Viridiplantae</taxon>
        <taxon>Streptophyta</taxon>
        <taxon>Embryophyta</taxon>
        <taxon>Tracheophyta</taxon>
        <taxon>Spermatophyta</taxon>
        <taxon>Magnoliopsida</taxon>
        <taxon>eudicotyledons</taxon>
        <taxon>Gunneridae</taxon>
        <taxon>Pentapetalae</taxon>
        <taxon>rosids</taxon>
        <taxon>malvids</taxon>
        <taxon>Brassicales</taxon>
        <taxon>Brassicaceae</taxon>
        <taxon>Brassiceae</taxon>
        <taxon>Brassica</taxon>
    </lineage>
</organism>
<reference evidence="1" key="1">
    <citation type="submission" date="2019-12" db="EMBL/GenBank/DDBJ databases">
        <title>Genome sequencing and annotation of Brassica cretica.</title>
        <authorList>
            <person name="Studholme D.J."/>
            <person name="Sarris P.F."/>
        </authorList>
    </citation>
    <scope>NUCLEOTIDE SEQUENCE</scope>
    <source>
        <strain evidence="1">PFS-001/15</strain>
        <strain evidence="2">PFS-102/07</strain>
        <tissue evidence="1">Leaf</tissue>
    </source>
</reference>
<comment type="caution">
    <text evidence="1">The sequence shown here is derived from an EMBL/GenBank/DDBJ whole genome shotgun (WGS) entry which is preliminary data.</text>
</comment>
<gene>
    <name evidence="1" type="ORF">F2Q68_00005379</name>
    <name evidence="2" type="ORF">F2Q70_00012241</name>
</gene>
<dbReference type="EMBL" id="QGKW02001660">
    <property type="protein sequence ID" value="KAF2577444.1"/>
    <property type="molecule type" value="Genomic_DNA"/>
</dbReference>
<dbReference type="Proteomes" id="UP000712281">
    <property type="component" value="Unassembled WGS sequence"/>
</dbReference>
<accession>A0A8S9J5V1</accession>
<evidence type="ECO:0000313" key="2">
    <source>
        <dbReference type="EMBL" id="KAF2613682.1"/>
    </source>
</evidence>
<protein>
    <submittedName>
        <fullName evidence="1">Uncharacterized protein</fullName>
    </submittedName>
</protein>
<dbReference type="AlphaFoldDB" id="A0A8S9J5V1"/>
<dbReference type="EMBL" id="QGKY02000089">
    <property type="protein sequence ID" value="KAF2613682.1"/>
    <property type="molecule type" value="Genomic_DNA"/>
</dbReference>
<proteinExistence type="predicted"/>
<evidence type="ECO:0000313" key="1">
    <source>
        <dbReference type="EMBL" id="KAF2577444.1"/>
    </source>
</evidence>
<evidence type="ECO:0000313" key="3">
    <source>
        <dbReference type="Proteomes" id="UP000712281"/>
    </source>
</evidence>